<dbReference type="NCBIfam" id="TIGR00001">
    <property type="entry name" value="rpmI_bact"/>
    <property type="match status" value="1"/>
</dbReference>
<dbReference type="PRINTS" id="PR00064">
    <property type="entry name" value="RIBOSOMALL35"/>
</dbReference>
<dbReference type="RefSeq" id="XP_019914155.1">
    <property type="nucleotide sequence ID" value="XM_020058656.1"/>
</dbReference>
<proteinExistence type="inferred from homology"/>
<dbReference type="PANTHER" id="PTHR33343:SF1">
    <property type="entry name" value="LARGE RIBOSOMAL SUBUNIT PROTEIN BL35M"/>
    <property type="match status" value="1"/>
</dbReference>
<evidence type="ECO:0000256" key="1">
    <source>
        <dbReference type="ARBA" id="ARBA00006598"/>
    </source>
</evidence>
<dbReference type="AlphaFoldDB" id="A0A1B1DXJ3"/>
<dbReference type="InterPro" id="IPR037229">
    <property type="entry name" value="Ribosomal_bL35_sf"/>
</dbReference>
<dbReference type="InterPro" id="IPR021137">
    <property type="entry name" value="Ribosomal_bL35-like"/>
</dbReference>
<dbReference type="GO" id="GO:0003735">
    <property type="term" value="F:structural constituent of ribosome"/>
    <property type="evidence" value="ECO:0007669"/>
    <property type="project" value="InterPro"/>
</dbReference>
<dbReference type="HAMAP" id="MF_00514">
    <property type="entry name" value="Ribosomal_bL35"/>
    <property type="match status" value="1"/>
</dbReference>
<name>A0A1B1DXJ3_9APIC</name>
<evidence type="ECO:0000256" key="5">
    <source>
        <dbReference type="SAM" id="SignalP"/>
    </source>
</evidence>
<dbReference type="SUPFAM" id="SSF143034">
    <property type="entry name" value="L35p-like"/>
    <property type="match status" value="1"/>
</dbReference>
<evidence type="ECO:0000313" key="7">
    <source>
        <dbReference type="Proteomes" id="UP000092716"/>
    </source>
</evidence>
<dbReference type="PROSITE" id="PS00936">
    <property type="entry name" value="RIBOSOMAL_L35"/>
    <property type="match status" value="1"/>
</dbReference>
<dbReference type="GO" id="GO:0015934">
    <property type="term" value="C:large ribosomal subunit"/>
    <property type="evidence" value="ECO:0007669"/>
    <property type="project" value="TreeGrafter"/>
</dbReference>
<keyword evidence="5" id="KW-0732">Signal</keyword>
<feature type="signal peptide" evidence="5">
    <location>
        <begin position="1"/>
        <end position="20"/>
    </location>
</feature>
<dbReference type="OrthoDB" id="162638at2759"/>
<dbReference type="GeneID" id="30908573"/>
<dbReference type="InterPro" id="IPR018265">
    <property type="entry name" value="Ribosomal_bL35_CS"/>
</dbReference>
<feature type="chain" id="PRO_5008521345" description="50S ribosomal protein L35" evidence="5">
    <location>
        <begin position="21"/>
        <end position="171"/>
    </location>
</feature>
<evidence type="ECO:0000256" key="4">
    <source>
        <dbReference type="RuleBase" id="RU000568"/>
    </source>
</evidence>
<evidence type="ECO:0000256" key="2">
    <source>
        <dbReference type="ARBA" id="ARBA00022980"/>
    </source>
</evidence>
<dbReference type="InterPro" id="IPR001706">
    <property type="entry name" value="Ribosomal_bL35"/>
</dbReference>
<dbReference type="KEGG" id="pcot:PCOAH_00018470"/>
<protein>
    <recommendedName>
        <fullName evidence="4">50S ribosomal protein L35</fullName>
    </recommendedName>
</protein>
<dbReference type="Proteomes" id="UP000092716">
    <property type="component" value="Chromosome 7"/>
</dbReference>
<keyword evidence="7" id="KW-1185">Reference proteome</keyword>
<comment type="similarity">
    <text evidence="1 4">Belongs to the bacterial ribosomal protein bL35 family.</text>
</comment>
<sequence>MTCCFLILIVLLLALRLGYSEKLSHDGRNERQLICSAILRNSWRKKRGAYKHTLTNEYAHKCINKKRTHIKATLFLHTQHGLKKSNFRFSHLYVRGNTNVKPKTNKSIAKRFKITKNGKLIRKKAGRNHMLRKKTSSNKASLRKTTTIASNRIAKKYKSAIHTRLIVSVDF</sequence>
<keyword evidence="2 4" id="KW-0689">Ribosomal protein</keyword>
<dbReference type="Pfam" id="PF01632">
    <property type="entry name" value="Ribosomal_L35p"/>
    <property type="match status" value="1"/>
</dbReference>
<evidence type="ECO:0000313" key="6">
    <source>
        <dbReference type="EMBL" id="ANQ07460.1"/>
    </source>
</evidence>
<dbReference type="VEuPathDB" id="PlasmoDB:PCOAH_00018470"/>
<keyword evidence="3 4" id="KW-0687">Ribonucleoprotein</keyword>
<dbReference type="GO" id="GO:0006412">
    <property type="term" value="P:translation"/>
    <property type="evidence" value="ECO:0007669"/>
    <property type="project" value="InterPro"/>
</dbReference>
<gene>
    <name evidence="6" type="ORF">PCOAH_00018470</name>
</gene>
<accession>A0A1B1DXJ3</accession>
<dbReference type="EMBL" id="CP016245">
    <property type="protein sequence ID" value="ANQ07460.1"/>
    <property type="molecule type" value="Genomic_DNA"/>
</dbReference>
<reference evidence="7" key="1">
    <citation type="submission" date="2016-06" db="EMBL/GenBank/DDBJ databases">
        <title>First high quality genome sequence of Plasmodium coatneyi using continuous long reads from single molecule, real-time sequencing.</title>
        <authorList>
            <person name="Chien J.-T."/>
            <person name="Pakala S.B."/>
            <person name="Geraldo J.A."/>
            <person name="Lapp S.A."/>
            <person name="Barnwell J.W."/>
            <person name="Kissinger J.C."/>
            <person name="Galinski M.R."/>
            <person name="Humphrey J.C."/>
        </authorList>
    </citation>
    <scope>NUCLEOTIDE SEQUENCE [LARGE SCALE GENOMIC DNA]</scope>
    <source>
        <strain evidence="7">Hackeri</strain>
    </source>
</reference>
<dbReference type="Gene3D" id="4.10.410.60">
    <property type="match status" value="1"/>
</dbReference>
<dbReference type="PANTHER" id="PTHR33343">
    <property type="entry name" value="54S RIBOSOMAL PROTEIN BL35M"/>
    <property type="match status" value="1"/>
</dbReference>
<evidence type="ECO:0000256" key="3">
    <source>
        <dbReference type="ARBA" id="ARBA00023274"/>
    </source>
</evidence>
<organism evidence="6 7">
    <name type="scientific">Plasmodium coatneyi</name>
    <dbReference type="NCBI Taxonomy" id="208452"/>
    <lineage>
        <taxon>Eukaryota</taxon>
        <taxon>Sar</taxon>
        <taxon>Alveolata</taxon>
        <taxon>Apicomplexa</taxon>
        <taxon>Aconoidasida</taxon>
        <taxon>Haemosporida</taxon>
        <taxon>Plasmodiidae</taxon>
        <taxon>Plasmodium</taxon>
    </lineage>
</organism>